<feature type="region of interest" description="Disordered" evidence="1">
    <location>
        <begin position="1"/>
        <end position="50"/>
    </location>
</feature>
<dbReference type="AlphaFoldDB" id="A0A0A9FLZ9"/>
<name>A0A0A9FLZ9_ARUDO</name>
<evidence type="ECO:0000256" key="1">
    <source>
        <dbReference type="SAM" id="MobiDB-lite"/>
    </source>
</evidence>
<accession>A0A0A9FLZ9</accession>
<dbReference type="EMBL" id="GBRH01183851">
    <property type="protein sequence ID" value="JAE14045.1"/>
    <property type="molecule type" value="Transcribed_RNA"/>
</dbReference>
<reference evidence="2" key="2">
    <citation type="journal article" date="2015" name="Data Brief">
        <title>Shoot transcriptome of the giant reed, Arundo donax.</title>
        <authorList>
            <person name="Barrero R.A."/>
            <person name="Guerrero F.D."/>
            <person name="Moolhuijzen P."/>
            <person name="Goolsby J.A."/>
            <person name="Tidwell J."/>
            <person name="Bellgard S.E."/>
            <person name="Bellgard M.I."/>
        </authorList>
    </citation>
    <scope>NUCLEOTIDE SEQUENCE</scope>
    <source>
        <tissue evidence="2">Shoot tissue taken approximately 20 cm above the soil surface</tissue>
    </source>
</reference>
<proteinExistence type="predicted"/>
<reference evidence="2" key="1">
    <citation type="submission" date="2014-09" db="EMBL/GenBank/DDBJ databases">
        <authorList>
            <person name="Magalhaes I.L.F."/>
            <person name="Oliveira U."/>
            <person name="Santos F.R."/>
            <person name="Vidigal T.H.D.A."/>
            <person name="Brescovit A.D."/>
            <person name="Santos A.J."/>
        </authorList>
    </citation>
    <scope>NUCLEOTIDE SEQUENCE</scope>
    <source>
        <tissue evidence="2">Shoot tissue taken approximately 20 cm above the soil surface</tissue>
    </source>
</reference>
<sequence length="50" mass="5454">MQPRRRARGRPEEAPGGAVLGRRRAGTGPGRVDDRRRSQALPGGVHRVQV</sequence>
<protein>
    <submittedName>
        <fullName evidence="2">Uncharacterized protein</fullName>
    </submittedName>
</protein>
<evidence type="ECO:0000313" key="2">
    <source>
        <dbReference type="EMBL" id="JAE14045.1"/>
    </source>
</evidence>
<organism evidence="2">
    <name type="scientific">Arundo donax</name>
    <name type="common">Giant reed</name>
    <name type="synonym">Donax arundinaceus</name>
    <dbReference type="NCBI Taxonomy" id="35708"/>
    <lineage>
        <taxon>Eukaryota</taxon>
        <taxon>Viridiplantae</taxon>
        <taxon>Streptophyta</taxon>
        <taxon>Embryophyta</taxon>
        <taxon>Tracheophyta</taxon>
        <taxon>Spermatophyta</taxon>
        <taxon>Magnoliopsida</taxon>
        <taxon>Liliopsida</taxon>
        <taxon>Poales</taxon>
        <taxon>Poaceae</taxon>
        <taxon>PACMAD clade</taxon>
        <taxon>Arundinoideae</taxon>
        <taxon>Arundineae</taxon>
        <taxon>Arundo</taxon>
    </lineage>
</organism>